<keyword evidence="1" id="KW-1185">Reference proteome</keyword>
<organism evidence="1 2">
    <name type="scientific">Punica granatum</name>
    <name type="common">Pomegranate</name>
    <dbReference type="NCBI Taxonomy" id="22663"/>
    <lineage>
        <taxon>Eukaryota</taxon>
        <taxon>Viridiplantae</taxon>
        <taxon>Streptophyta</taxon>
        <taxon>Embryophyta</taxon>
        <taxon>Tracheophyta</taxon>
        <taxon>Spermatophyta</taxon>
        <taxon>Magnoliopsida</taxon>
        <taxon>eudicotyledons</taxon>
        <taxon>Gunneridae</taxon>
        <taxon>Pentapetalae</taxon>
        <taxon>rosids</taxon>
        <taxon>malvids</taxon>
        <taxon>Myrtales</taxon>
        <taxon>Lythraceae</taxon>
        <taxon>Punica</taxon>
    </lineage>
</organism>
<dbReference type="Proteomes" id="UP000515151">
    <property type="component" value="Unplaced"/>
</dbReference>
<dbReference type="RefSeq" id="XP_031375418.1">
    <property type="nucleotide sequence ID" value="XM_031519558.1"/>
</dbReference>
<evidence type="ECO:0000313" key="2">
    <source>
        <dbReference type="RefSeq" id="XP_031375418.1"/>
    </source>
</evidence>
<dbReference type="AlphaFoldDB" id="A0A6P8C215"/>
<dbReference type="GeneID" id="116189817"/>
<dbReference type="SUPFAM" id="SSF53756">
    <property type="entry name" value="UDP-Glycosyltransferase/glycogen phosphorylase"/>
    <property type="match status" value="1"/>
</dbReference>
<reference evidence="2" key="2">
    <citation type="submission" date="2025-08" db="UniProtKB">
        <authorList>
            <consortium name="RefSeq"/>
        </authorList>
    </citation>
    <scope>IDENTIFICATION</scope>
    <source>
        <tissue evidence="2">Leaf</tissue>
    </source>
</reference>
<accession>A0A6P8C215</accession>
<name>A0A6P8C215_PUNGR</name>
<protein>
    <submittedName>
        <fullName evidence="2">Flavonol 3-O-glucosyltransferase-like</fullName>
    </submittedName>
</protein>
<sequence length="171" mass="18831">MMNPKSQVAVIPFSFSGHLLPLVNLVRRLAANAPDVIFSFFNTASSNKTLFYSSNNQAEPLPSNVKVYDIAATVTWEEETTKELKSQMVGALEPFLEVAVASFEDAINAAVKENGVRVSCLLIDGLMVFSCKIAEKLQAKWVAVWVPTLSILPAYIYRDLLVPLLKAVLIQ</sequence>
<reference evidence="1" key="1">
    <citation type="journal article" date="2020" name="Plant Biotechnol. J.">
        <title>The pomegranate (Punica granatum L.) draft genome dissects genetic divergence between soft- and hard-seeded cultivars.</title>
        <authorList>
            <person name="Luo X."/>
            <person name="Li H."/>
            <person name="Wu Z."/>
            <person name="Yao W."/>
            <person name="Zhao P."/>
            <person name="Cao D."/>
            <person name="Yu H."/>
            <person name="Li K."/>
            <person name="Poudel K."/>
            <person name="Zhao D."/>
            <person name="Zhang F."/>
            <person name="Xia X."/>
            <person name="Chen L."/>
            <person name="Wang Q."/>
            <person name="Jing D."/>
            <person name="Cao S."/>
        </authorList>
    </citation>
    <scope>NUCLEOTIDE SEQUENCE [LARGE SCALE GENOMIC DNA]</scope>
    <source>
        <strain evidence="1">cv. Tunisia</strain>
    </source>
</reference>
<proteinExistence type="predicted"/>
<dbReference type="OrthoDB" id="5835829at2759"/>
<gene>
    <name evidence="2" type="primary">LOC116189817</name>
</gene>
<dbReference type="Gene3D" id="3.40.50.2000">
    <property type="entry name" value="Glycogen Phosphorylase B"/>
    <property type="match status" value="1"/>
</dbReference>
<evidence type="ECO:0000313" key="1">
    <source>
        <dbReference type="Proteomes" id="UP000515151"/>
    </source>
</evidence>